<evidence type="ECO:0000256" key="7">
    <source>
        <dbReference type="ARBA" id="ARBA00022837"/>
    </source>
</evidence>
<protein>
    <submittedName>
        <fullName evidence="12">Transient receptor potential cation channel subfamily V member 6</fullName>
    </submittedName>
</protein>
<feature type="repeat" description="ANK" evidence="10">
    <location>
        <begin position="172"/>
        <end position="204"/>
    </location>
</feature>
<proteinExistence type="predicted"/>
<evidence type="ECO:0000256" key="8">
    <source>
        <dbReference type="ARBA" id="ARBA00023065"/>
    </source>
</evidence>
<dbReference type="SMART" id="SM00248">
    <property type="entry name" value="ANK"/>
    <property type="match status" value="2"/>
</dbReference>
<evidence type="ECO:0000256" key="5">
    <source>
        <dbReference type="ARBA" id="ARBA00022673"/>
    </source>
</evidence>
<dbReference type="GeneID" id="101861629"/>
<dbReference type="InterPro" id="IPR036770">
    <property type="entry name" value="Ankyrin_rpt-contain_sf"/>
</dbReference>
<gene>
    <name evidence="12" type="primary">LOC101861629</name>
</gene>
<dbReference type="PANTHER" id="PTHR10582">
    <property type="entry name" value="TRANSIENT RECEPTOR POTENTIAL ION CHANNEL PROTEIN"/>
    <property type="match status" value="1"/>
</dbReference>
<keyword evidence="2" id="KW-0813">Transport</keyword>
<evidence type="ECO:0000256" key="6">
    <source>
        <dbReference type="ARBA" id="ARBA00022737"/>
    </source>
</evidence>
<keyword evidence="6" id="KW-0677">Repeat</keyword>
<keyword evidence="12" id="KW-0675">Receptor</keyword>
<keyword evidence="8" id="KW-0406">Ion transport</keyword>
<dbReference type="Proteomes" id="UP000694888">
    <property type="component" value="Unplaced"/>
</dbReference>
<dbReference type="SUPFAM" id="SSF48403">
    <property type="entry name" value="Ankyrin repeat"/>
    <property type="match status" value="1"/>
</dbReference>
<evidence type="ECO:0000256" key="1">
    <source>
        <dbReference type="ARBA" id="ARBA00004651"/>
    </source>
</evidence>
<dbReference type="PANTHER" id="PTHR10582:SF2">
    <property type="entry name" value="INACTIVE"/>
    <property type="match status" value="1"/>
</dbReference>
<keyword evidence="11" id="KW-1185">Reference proteome</keyword>
<evidence type="ECO:0000256" key="4">
    <source>
        <dbReference type="ARBA" id="ARBA00022568"/>
    </source>
</evidence>
<evidence type="ECO:0000313" key="11">
    <source>
        <dbReference type="Proteomes" id="UP000694888"/>
    </source>
</evidence>
<dbReference type="PROSITE" id="PS50297">
    <property type="entry name" value="ANK_REP_REGION"/>
    <property type="match status" value="1"/>
</dbReference>
<evidence type="ECO:0000313" key="12">
    <source>
        <dbReference type="RefSeq" id="XP_012945410.1"/>
    </source>
</evidence>
<keyword evidence="4" id="KW-0109">Calcium transport</keyword>
<name>A0ABM1AD41_APLCA</name>
<sequence length="230" mass="26480">MGNLHCCFQDTDESAWKQQNKELGQNPAYSFADLAKGGRLIEAYDKEGPAKVEEIAINEMSSFFYHENGDKHNISKEEFLQWQWKLTQRIKGLDDTEKLSCEKLMETYEEDYFNKFTPHYACWDLNKRGGVGETPFHLLYLMDSPIHFEVARILLKLYPNLALDVYEGEEYYGESALHIAIVIGDMESVQLLVQAGADVNQRATGRFFLPEDQKQGYTGTTNYDGYAYYG</sequence>
<evidence type="ECO:0000256" key="10">
    <source>
        <dbReference type="PROSITE-ProRule" id="PRU00023"/>
    </source>
</evidence>
<dbReference type="Gene3D" id="1.25.40.20">
    <property type="entry name" value="Ankyrin repeat-containing domain"/>
    <property type="match status" value="1"/>
</dbReference>
<evidence type="ECO:0000256" key="2">
    <source>
        <dbReference type="ARBA" id="ARBA00022448"/>
    </source>
</evidence>
<keyword evidence="9" id="KW-0407">Ion channel</keyword>
<organism evidence="11 12">
    <name type="scientific">Aplysia californica</name>
    <name type="common">California sea hare</name>
    <dbReference type="NCBI Taxonomy" id="6500"/>
    <lineage>
        <taxon>Eukaryota</taxon>
        <taxon>Metazoa</taxon>
        <taxon>Spiralia</taxon>
        <taxon>Lophotrochozoa</taxon>
        <taxon>Mollusca</taxon>
        <taxon>Gastropoda</taxon>
        <taxon>Heterobranchia</taxon>
        <taxon>Euthyneura</taxon>
        <taxon>Tectipleura</taxon>
        <taxon>Aplysiida</taxon>
        <taxon>Aplysioidea</taxon>
        <taxon>Aplysiidae</taxon>
        <taxon>Aplysia</taxon>
    </lineage>
</organism>
<dbReference type="Pfam" id="PF00023">
    <property type="entry name" value="Ank"/>
    <property type="match status" value="1"/>
</dbReference>
<comment type="subcellular location">
    <subcellularLocation>
        <location evidence="1">Cell membrane</location>
        <topology evidence="1">Multi-pass membrane protein</topology>
    </subcellularLocation>
</comment>
<keyword evidence="10" id="KW-0040">ANK repeat</keyword>
<dbReference type="PROSITE" id="PS50088">
    <property type="entry name" value="ANK_REPEAT"/>
    <property type="match status" value="1"/>
</dbReference>
<keyword evidence="3" id="KW-0472">Membrane</keyword>
<feature type="non-terminal residue" evidence="12">
    <location>
        <position position="230"/>
    </location>
</feature>
<evidence type="ECO:0000256" key="9">
    <source>
        <dbReference type="ARBA" id="ARBA00023303"/>
    </source>
</evidence>
<reference evidence="12" key="1">
    <citation type="submission" date="2025-08" db="UniProtKB">
        <authorList>
            <consortium name="RefSeq"/>
        </authorList>
    </citation>
    <scope>IDENTIFICATION</scope>
</reference>
<keyword evidence="3" id="KW-1003">Cell membrane</keyword>
<dbReference type="InterPro" id="IPR002110">
    <property type="entry name" value="Ankyrin_rpt"/>
</dbReference>
<accession>A0ABM1AD41</accession>
<dbReference type="InterPro" id="IPR024862">
    <property type="entry name" value="TRPV"/>
</dbReference>
<dbReference type="RefSeq" id="XP_012945410.1">
    <property type="nucleotide sequence ID" value="XM_013089956.2"/>
</dbReference>
<keyword evidence="5" id="KW-0107">Calcium channel</keyword>
<evidence type="ECO:0000256" key="3">
    <source>
        <dbReference type="ARBA" id="ARBA00022475"/>
    </source>
</evidence>
<keyword evidence="7" id="KW-0106">Calcium</keyword>